<sequence length="90" mass="10325">MKNSELKEYVNSFPDYVPVSIICANLRKRKLYKLENVIWVTDQGQPLILIDIGKESDMDAEMIAACKEDEKSADDLEGQMQIEDFPEVMP</sequence>
<organism evidence="2">
    <name type="scientific">Siphoviridae sp. ctnFo11</name>
    <dbReference type="NCBI Taxonomy" id="2826454"/>
    <lineage>
        <taxon>Viruses</taxon>
        <taxon>Duplodnaviria</taxon>
        <taxon>Heunggongvirae</taxon>
        <taxon>Uroviricota</taxon>
        <taxon>Caudoviricetes</taxon>
    </lineage>
</organism>
<feature type="region of interest" description="Disordered" evidence="1">
    <location>
        <begin position="71"/>
        <end position="90"/>
    </location>
</feature>
<evidence type="ECO:0000313" key="2">
    <source>
        <dbReference type="EMBL" id="DAD89638.1"/>
    </source>
</evidence>
<dbReference type="EMBL" id="BK015066">
    <property type="protein sequence ID" value="DAD89638.1"/>
    <property type="molecule type" value="Genomic_DNA"/>
</dbReference>
<name>A0A8S5N4W3_9CAUD</name>
<protein>
    <submittedName>
        <fullName evidence="2">Tyrosyl-DNA phosphodiesterase</fullName>
    </submittedName>
</protein>
<accession>A0A8S5N4W3</accession>
<evidence type="ECO:0000256" key="1">
    <source>
        <dbReference type="SAM" id="MobiDB-lite"/>
    </source>
</evidence>
<reference evidence="2" key="1">
    <citation type="journal article" date="2021" name="Proc. Natl. Acad. Sci. U.S.A.">
        <title>A Catalog of Tens of Thousands of Viruses from Human Metagenomes Reveals Hidden Associations with Chronic Diseases.</title>
        <authorList>
            <person name="Tisza M.J."/>
            <person name="Buck C.B."/>
        </authorList>
    </citation>
    <scope>NUCLEOTIDE SEQUENCE</scope>
    <source>
        <strain evidence="2">CtnFo11</strain>
    </source>
</reference>
<proteinExistence type="predicted"/>